<accession>A0A0A8YTV6</accession>
<evidence type="ECO:0000313" key="1">
    <source>
        <dbReference type="EMBL" id="JAD28010.1"/>
    </source>
</evidence>
<reference evidence="1" key="1">
    <citation type="submission" date="2014-09" db="EMBL/GenBank/DDBJ databases">
        <authorList>
            <person name="Magalhaes I.L.F."/>
            <person name="Oliveira U."/>
            <person name="Santos F.R."/>
            <person name="Vidigal T.H.D.A."/>
            <person name="Brescovit A.D."/>
            <person name="Santos A.J."/>
        </authorList>
    </citation>
    <scope>NUCLEOTIDE SEQUENCE</scope>
    <source>
        <tissue evidence="1">Shoot tissue taken approximately 20 cm above the soil surface</tissue>
    </source>
</reference>
<organism evidence="1">
    <name type="scientific">Arundo donax</name>
    <name type="common">Giant reed</name>
    <name type="synonym">Donax arundinaceus</name>
    <dbReference type="NCBI Taxonomy" id="35708"/>
    <lineage>
        <taxon>Eukaryota</taxon>
        <taxon>Viridiplantae</taxon>
        <taxon>Streptophyta</taxon>
        <taxon>Embryophyta</taxon>
        <taxon>Tracheophyta</taxon>
        <taxon>Spermatophyta</taxon>
        <taxon>Magnoliopsida</taxon>
        <taxon>Liliopsida</taxon>
        <taxon>Poales</taxon>
        <taxon>Poaceae</taxon>
        <taxon>PACMAD clade</taxon>
        <taxon>Arundinoideae</taxon>
        <taxon>Arundineae</taxon>
        <taxon>Arundo</taxon>
    </lineage>
</organism>
<dbReference type="AlphaFoldDB" id="A0A0A8YTV6"/>
<reference evidence="1" key="2">
    <citation type="journal article" date="2015" name="Data Brief">
        <title>Shoot transcriptome of the giant reed, Arundo donax.</title>
        <authorList>
            <person name="Barrero R.A."/>
            <person name="Guerrero F.D."/>
            <person name="Moolhuijzen P."/>
            <person name="Goolsby J.A."/>
            <person name="Tidwell J."/>
            <person name="Bellgard S.E."/>
            <person name="Bellgard M.I."/>
        </authorList>
    </citation>
    <scope>NUCLEOTIDE SEQUENCE</scope>
    <source>
        <tissue evidence="1">Shoot tissue taken approximately 20 cm above the soil surface</tissue>
    </source>
</reference>
<name>A0A0A8YTV6_ARUDO</name>
<sequence>MAQSSPEASLVIKEHDTSVPQGHHHYISKLCLPFSG</sequence>
<protein>
    <submittedName>
        <fullName evidence="1">Uncharacterized protein</fullName>
    </submittedName>
</protein>
<proteinExistence type="predicted"/>
<dbReference type="EMBL" id="GBRH01269885">
    <property type="protein sequence ID" value="JAD28010.1"/>
    <property type="molecule type" value="Transcribed_RNA"/>
</dbReference>